<evidence type="ECO:0000313" key="2">
    <source>
        <dbReference type="Proteomes" id="UP000886595"/>
    </source>
</evidence>
<name>A0A8X7SFH1_BRACI</name>
<proteinExistence type="predicted"/>
<sequence>MAPDKGTFLMICEQPVKSHSTGAEIVTFSGPWGKAARATRHHIRVGKRDAAIHQEDGKPLRGLHPSLFAAVEGQVLETKLRSLDELSKTASDHSLIESSLHMRIGNNLMMHLSLLNDIFSSSLNLRSASLGWKVSGGLLCPPRLATSSVTEPYKLSSTAPPPLLLPLAVILEM</sequence>
<protein>
    <submittedName>
        <fullName evidence="1">Uncharacterized protein</fullName>
    </submittedName>
</protein>
<comment type="caution">
    <text evidence="1">The sequence shown here is derived from an EMBL/GenBank/DDBJ whole genome shotgun (WGS) entry which is preliminary data.</text>
</comment>
<dbReference type="EMBL" id="JAAMPC010000006">
    <property type="protein sequence ID" value="KAG2306248.1"/>
    <property type="molecule type" value="Genomic_DNA"/>
</dbReference>
<gene>
    <name evidence="1" type="ORF">Bca52824_025996</name>
</gene>
<dbReference type="Proteomes" id="UP000886595">
    <property type="component" value="Unassembled WGS sequence"/>
</dbReference>
<reference evidence="1 2" key="1">
    <citation type="submission" date="2020-02" db="EMBL/GenBank/DDBJ databases">
        <authorList>
            <person name="Ma Q."/>
            <person name="Huang Y."/>
            <person name="Song X."/>
            <person name="Pei D."/>
        </authorList>
    </citation>
    <scope>NUCLEOTIDE SEQUENCE [LARGE SCALE GENOMIC DNA]</scope>
    <source>
        <strain evidence="1">Sxm20200214</strain>
        <tissue evidence="1">Leaf</tissue>
    </source>
</reference>
<organism evidence="1 2">
    <name type="scientific">Brassica carinata</name>
    <name type="common">Ethiopian mustard</name>
    <name type="synonym">Abyssinian cabbage</name>
    <dbReference type="NCBI Taxonomy" id="52824"/>
    <lineage>
        <taxon>Eukaryota</taxon>
        <taxon>Viridiplantae</taxon>
        <taxon>Streptophyta</taxon>
        <taxon>Embryophyta</taxon>
        <taxon>Tracheophyta</taxon>
        <taxon>Spermatophyta</taxon>
        <taxon>Magnoliopsida</taxon>
        <taxon>eudicotyledons</taxon>
        <taxon>Gunneridae</taxon>
        <taxon>Pentapetalae</taxon>
        <taxon>rosids</taxon>
        <taxon>malvids</taxon>
        <taxon>Brassicales</taxon>
        <taxon>Brassicaceae</taxon>
        <taxon>Brassiceae</taxon>
        <taxon>Brassica</taxon>
    </lineage>
</organism>
<keyword evidence="2" id="KW-1185">Reference proteome</keyword>
<accession>A0A8X7SFH1</accession>
<dbReference type="AlphaFoldDB" id="A0A8X7SFH1"/>
<evidence type="ECO:0000313" key="1">
    <source>
        <dbReference type="EMBL" id="KAG2306248.1"/>
    </source>
</evidence>